<proteinExistence type="predicted"/>
<dbReference type="EMBL" id="BLWA01000014">
    <property type="protein sequence ID" value="GFM94182.1"/>
    <property type="molecule type" value="Genomic_DNA"/>
</dbReference>
<evidence type="ECO:0000259" key="1">
    <source>
        <dbReference type="Pfam" id="PF13986"/>
    </source>
</evidence>
<name>A0ABQ1DTN5_PSECI</name>
<dbReference type="Proteomes" id="UP000614982">
    <property type="component" value="Unassembled WGS sequence"/>
</dbReference>
<accession>A0ABQ1DTN5</accession>
<keyword evidence="3" id="KW-1185">Reference proteome</keyword>
<dbReference type="GeneID" id="93657566"/>
<comment type="caution">
    <text evidence="2">The sequence shown here is derived from an EMBL/GenBank/DDBJ whole genome shotgun (WGS) entry which is preliminary data.</text>
</comment>
<dbReference type="Pfam" id="PF13986">
    <property type="entry name" value="DUF4224"/>
    <property type="match status" value="1"/>
</dbReference>
<reference evidence="2 3" key="1">
    <citation type="submission" date="2020-05" db="EMBL/GenBank/DDBJ databases">
        <title>Genetic diversity of Pseudomonas cichorii.</title>
        <authorList>
            <person name="Tani S."/>
            <person name="Yagi H."/>
            <person name="Hashimoto S."/>
            <person name="Iiyama K."/>
            <person name="Furuya N."/>
        </authorList>
    </citation>
    <scope>NUCLEOTIDE SEQUENCE [LARGE SCALE GENOMIC DNA]</scope>
    <source>
        <strain evidence="2 3">LMG 2162</strain>
    </source>
</reference>
<protein>
    <recommendedName>
        <fullName evidence="1">DUF4224 domain-containing protein</fullName>
    </recommendedName>
</protein>
<gene>
    <name evidence="2" type="ORF">PSCICP_41540</name>
</gene>
<dbReference type="RefSeq" id="WP_038399748.1">
    <property type="nucleotide sequence ID" value="NZ_BLVV01000021.1"/>
</dbReference>
<evidence type="ECO:0000313" key="3">
    <source>
        <dbReference type="Proteomes" id="UP000614982"/>
    </source>
</evidence>
<dbReference type="InterPro" id="IPR025319">
    <property type="entry name" value="DUF4224"/>
</dbReference>
<organism evidence="2 3">
    <name type="scientific">Pseudomonas cichorii</name>
    <dbReference type="NCBI Taxonomy" id="36746"/>
    <lineage>
        <taxon>Bacteria</taxon>
        <taxon>Pseudomonadati</taxon>
        <taxon>Pseudomonadota</taxon>
        <taxon>Gammaproteobacteria</taxon>
        <taxon>Pseudomonadales</taxon>
        <taxon>Pseudomonadaceae</taxon>
        <taxon>Pseudomonas</taxon>
    </lineage>
</organism>
<feature type="domain" description="DUF4224" evidence="1">
    <location>
        <begin position="4"/>
        <end position="46"/>
    </location>
</feature>
<evidence type="ECO:0000313" key="2">
    <source>
        <dbReference type="EMBL" id="GFM94182.1"/>
    </source>
</evidence>
<sequence length="69" mass="7678">MIEFLTHEEVCELTGARTKAGQILNLKKNGIRHTVKMNGWPCVTVYAVTGQGSKTDQVPVPKWQPNKAK</sequence>